<name>N1JC10_BLUG1</name>
<dbReference type="EMBL" id="CAUH01004322">
    <property type="protein sequence ID" value="CCU79287.1"/>
    <property type="molecule type" value="Genomic_DNA"/>
</dbReference>
<reference evidence="3 4" key="1">
    <citation type="journal article" date="2010" name="Science">
        <title>Genome expansion and gene loss in powdery mildew fungi reveal tradeoffs in extreme parasitism.</title>
        <authorList>
            <person name="Spanu P.D."/>
            <person name="Abbott J.C."/>
            <person name="Amselem J."/>
            <person name="Burgis T.A."/>
            <person name="Soanes D.M."/>
            <person name="Stueber K."/>
            <person name="Ver Loren van Themaat E."/>
            <person name="Brown J.K.M."/>
            <person name="Butcher S.A."/>
            <person name="Gurr S.J."/>
            <person name="Lebrun M.-H."/>
            <person name="Ridout C.J."/>
            <person name="Schulze-Lefert P."/>
            <person name="Talbot N.J."/>
            <person name="Ahmadinejad N."/>
            <person name="Ametz C."/>
            <person name="Barton G.R."/>
            <person name="Benjdia M."/>
            <person name="Bidzinski P."/>
            <person name="Bindschedler L.V."/>
            <person name="Both M."/>
            <person name="Brewer M.T."/>
            <person name="Cadle-Davidson L."/>
            <person name="Cadle-Davidson M.M."/>
            <person name="Collemare J."/>
            <person name="Cramer R."/>
            <person name="Frenkel O."/>
            <person name="Godfrey D."/>
            <person name="Harriman J."/>
            <person name="Hoede C."/>
            <person name="King B.C."/>
            <person name="Klages S."/>
            <person name="Kleemann J."/>
            <person name="Knoll D."/>
            <person name="Koti P.S."/>
            <person name="Kreplak J."/>
            <person name="Lopez-Ruiz F.J."/>
            <person name="Lu X."/>
            <person name="Maekawa T."/>
            <person name="Mahanil S."/>
            <person name="Micali C."/>
            <person name="Milgroom M.G."/>
            <person name="Montana G."/>
            <person name="Noir S."/>
            <person name="O'Connell R.J."/>
            <person name="Oberhaensli S."/>
            <person name="Parlange F."/>
            <person name="Pedersen C."/>
            <person name="Quesneville H."/>
            <person name="Reinhardt R."/>
            <person name="Rott M."/>
            <person name="Sacristan S."/>
            <person name="Schmidt S.M."/>
            <person name="Schoen M."/>
            <person name="Skamnioti P."/>
            <person name="Sommer H."/>
            <person name="Stephens A."/>
            <person name="Takahara H."/>
            <person name="Thordal-Christensen H."/>
            <person name="Vigouroux M."/>
            <person name="Wessling R."/>
            <person name="Wicker T."/>
            <person name="Panstruga R."/>
        </authorList>
    </citation>
    <scope>NUCLEOTIDE SEQUENCE [LARGE SCALE GENOMIC DNA]</scope>
    <source>
        <strain evidence="3">DH14</strain>
    </source>
</reference>
<comment type="caution">
    <text evidence="3">The sequence shown here is derived from an EMBL/GenBank/DDBJ whole genome shotgun (WGS) entry which is preliminary data.</text>
</comment>
<gene>
    <name evidence="3" type="ORF">BGHDH14_bghG004322000001001</name>
</gene>
<evidence type="ECO:0000313" key="3">
    <source>
        <dbReference type="EMBL" id="CCU79287.1"/>
    </source>
</evidence>
<keyword evidence="2" id="KW-0732">Signal</keyword>
<evidence type="ECO:0000256" key="1">
    <source>
        <dbReference type="SAM" id="MobiDB-lite"/>
    </source>
</evidence>
<feature type="compositionally biased region" description="Polar residues" evidence="1">
    <location>
        <begin position="324"/>
        <end position="333"/>
    </location>
</feature>
<dbReference type="AlphaFoldDB" id="N1JC10"/>
<proteinExistence type="predicted"/>
<dbReference type="Proteomes" id="UP000015441">
    <property type="component" value="Unassembled WGS sequence"/>
</dbReference>
<feature type="signal peptide" evidence="2">
    <location>
        <begin position="1"/>
        <end position="16"/>
    </location>
</feature>
<accession>N1JC10</accession>
<keyword evidence="4" id="KW-1185">Reference proteome</keyword>
<evidence type="ECO:0000313" key="4">
    <source>
        <dbReference type="Proteomes" id="UP000015441"/>
    </source>
</evidence>
<organism evidence="3 4">
    <name type="scientific">Blumeria graminis f. sp. hordei (strain DH14)</name>
    <name type="common">Barley powdery mildew</name>
    <name type="synonym">Oidium monilioides f. sp. hordei</name>
    <dbReference type="NCBI Taxonomy" id="546991"/>
    <lineage>
        <taxon>Eukaryota</taxon>
        <taxon>Fungi</taxon>
        <taxon>Dikarya</taxon>
        <taxon>Ascomycota</taxon>
        <taxon>Pezizomycotina</taxon>
        <taxon>Leotiomycetes</taxon>
        <taxon>Erysiphales</taxon>
        <taxon>Erysiphaceae</taxon>
        <taxon>Blumeria</taxon>
        <taxon>Blumeria hordei</taxon>
    </lineage>
</organism>
<protein>
    <submittedName>
        <fullName evidence="3">CSEP0404 putative effector protein</fullName>
    </submittedName>
</protein>
<feature type="chain" id="PRO_5004107382" evidence="2">
    <location>
        <begin position="17"/>
        <end position="359"/>
    </location>
</feature>
<dbReference type="InParanoid" id="N1JC10"/>
<feature type="region of interest" description="Disordered" evidence="1">
    <location>
        <begin position="322"/>
        <end position="359"/>
    </location>
</feature>
<evidence type="ECO:0000256" key="2">
    <source>
        <dbReference type="SAM" id="SignalP"/>
    </source>
</evidence>
<dbReference type="HOGENOM" id="CLU_056196_1_0_1"/>
<sequence>MNCILAILLKAATLSSDKSSLVITSINSETPYYGVFLPVEEIYFPTPEKHSHIYMTRNTFNGEGTYLRAYCSDKLNENAIIQKVGAGLYNSGNDKETRLVRTNVGLYSCLRAIEKLRLESENSEMRLSQIVGREECPRGTIASLAFWGYCSFYGTYSNIFPKAQVKGKQINADVPLHINDETYDGKLFVGMTTPPGKQFLAWYQGNLHVFLRTKENAWYLLTDPDGRHENGVLISKLAWLTNGPFMPLHQYLAARTSETGKVSRRKKCYKFVTCKYESSNSRLTHQMEDIKLEKLEVIYAQGDFGSSPRPEYINSWMREIIPKPTQQNHGSSSRSRDTDLWMNEIYPSPDPSAESSSSQ</sequence>